<dbReference type="RefSeq" id="WP_223005191.1">
    <property type="nucleotide sequence ID" value="NZ_JAHSQO010000005.1"/>
</dbReference>
<sequence>MSNTLTELDRLLAERAIERLLSIYVHNLDDGKFAENAELFSHGTFEIPAVAAEGREAVARFLESNVQRHGDGTPRTWHSVSNPLIDIDPSGERATCVCYFTVHQELEGLPLQPIVTGRYHDAFERHDGKWRFASRKVVPHLTGDLRFHVASPAAGEVAE</sequence>
<comment type="caution">
    <text evidence="2">The sequence shown here is derived from an EMBL/GenBank/DDBJ whole genome shotgun (WGS) entry which is preliminary data.</text>
</comment>
<gene>
    <name evidence="2" type="ORF">KVG22_15350</name>
</gene>
<dbReference type="InterPro" id="IPR032710">
    <property type="entry name" value="NTF2-like_dom_sf"/>
</dbReference>
<dbReference type="SUPFAM" id="SSF54427">
    <property type="entry name" value="NTF2-like"/>
    <property type="match status" value="1"/>
</dbReference>
<dbReference type="Pfam" id="PF13577">
    <property type="entry name" value="SnoaL_4"/>
    <property type="match status" value="1"/>
</dbReference>
<keyword evidence="3" id="KW-1185">Reference proteome</keyword>
<evidence type="ECO:0000259" key="1">
    <source>
        <dbReference type="Pfam" id="PF13577"/>
    </source>
</evidence>
<dbReference type="Gene3D" id="3.10.450.50">
    <property type="match status" value="1"/>
</dbReference>
<name>A0ABS7RAL4_9HYPH</name>
<accession>A0ABS7RAL4</accession>
<reference evidence="2 3" key="1">
    <citation type="submission" date="2021-06" db="EMBL/GenBank/DDBJ databases">
        <title>Nitratireductor porphyridii sp. nov., isolated from a small marine red alga, Porphyridium purpureum in South Korea.</title>
        <authorList>
            <person name="Kim K.H."/>
            <person name="Kristyanto S."/>
            <person name="Jeon C.O."/>
        </authorList>
    </citation>
    <scope>NUCLEOTIDE SEQUENCE [LARGE SCALE GENOMIC DNA]</scope>
    <source>
        <strain evidence="2 3">R6</strain>
    </source>
</reference>
<dbReference type="InterPro" id="IPR037401">
    <property type="entry name" value="SnoaL-like"/>
</dbReference>
<evidence type="ECO:0000313" key="2">
    <source>
        <dbReference type="EMBL" id="MBY8917981.1"/>
    </source>
</evidence>
<evidence type="ECO:0000313" key="3">
    <source>
        <dbReference type="Proteomes" id="UP000777661"/>
    </source>
</evidence>
<proteinExistence type="predicted"/>
<dbReference type="Proteomes" id="UP000777661">
    <property type="component" value="Unassembled WGS sequence"/>
</dbReference>
<organism evidence="2 3">
    <name type="scientific">Nitratireductor rhodophyticola</name>
    <dbReference type="NCBI Taxonomy" id="2854036"/>
    <lineage>
        <taxon>Bacteria</taxon>
        <taxon>Pseudomonadati</taxon>
        <taxon>Pseudomonadota</taxon>
        <taxon>Alphaproteobacteria</taxon>
        <taxon>Hyphomicrobiales</taxon>
        <taxon>Phyllobacteriaceae</taxon>
        <taxon>Nitratireductor</taxon>
    </lineage>
</organism>
<dbReference type="CDD" id="cd00531">
    <property type="entry name" value="NTF2_like"/>
    <property type="match status" value="1"/>
</dbReference>
<dbReference type="EMBL" id="JAHSQO010000005">
    <property type="protein sequence ID" value="MBY8917981.1"/>
    <property type="molecule type" value="Genomic_DNA"/>
</dbReference>
<protein>
    <submittedName>
        <fullName evidence="2">Nuclear transport factor 2 family protein</fullName>
    </submittedName>
</protein>
<feature type="domain" description="SnoaL-like" evidence="1">
    <location>
        <begin position="10"/>
        <end position="136"/>
    </location>
</feature>